<dbReference type="STRING" id="861266.ARTSIC4J27_644"/>
<dbReference type="Pfam" id="PF00226">
    <property type="entry name" value="DnaJ"/>
    <property type="match status" value="1"/>
</dbReference>
<gene>
    <name evidence="3" type="ORF">ARTSIC4J27_644</name>
</gene>
<dbReference type="PRINTS" id="PR00625">
    <property type="entry name" value="JDOMAIN"/>
</dbReference>
<evidence type="ECO:0000256" key="1">
    <source>
        <dbReference type="SAM" id="MobiDB-lite"/>
    </source>
</evidence>
<feature type="region of interest" description="Disordered" evidence="1">
    <location>
        <begin position="30"/>
        <end position="55"/>
    </location>
</feature>
<feature type="compositionally biased region" description="Low complexity" evidence="1">
    <location>
        <begin position="84"/>
        <end position="97"/>
    </location>
</feature>
<dbReference type="Proteomes" id="UP000035722">
    <property type="component" value="Unassembled WGS sequence"/>
</dbReference>
<dbReference type="RefSeq" id="WP_050053767.1">
    <property type="nucleotide sequence ID" value="NZ_CAQI01000029.1"/>
</dbReference>
<dbReference type="InterPro" id="IPR052276">
    <property type="entry name" value="Diphthamide-biosynth_chaperone"/>
</dbReference>
<feature type="region of interest" description="Disordered" evidence="1">
    <location>
        <begin position="84"/>
        <end position="117"/>
    </location>
</feature>
<dbReference type="SMART" id="SM00271">
    <property type="entry name" value="DnaJ"/>
    <property type="match status" value="1"/>
</dbReference>
<keyword evidence="4" id="KW-1185">Reference proteome</keyword>
<dbReference type="AlphaFoldDB" id="A0A024GXM6"/>
<reference evidence="4" key="1">
    <citation type="journal article" date="2014" name="Genome Announc.">
        <title>Genome Sequence of Arthrobacter siccitolerans 4J27, a Xeroprotectant-Producing Desiccation-Tolerant Microorganism.</title>
        <authorList>
            <person name="Manzanera M."/>
            <person name="Santa-Cruz-Calvo L."/>
            <person name="Vilchez J.I."/>
            <person name="Garcia-Fontana C."/>
            <person name="Silva-Castro G.A."/>
            <person name="Calvo C."/>
            <person name="Gonzalez-Lopez J."/>
        </authorList>
    </citation>
    <scope>NUCLEOTIDE SEQUENCE [LARGE SCALE GENOMIC DNA]</scope>
    <source>
        <strain evidence="4">4J27</strain>
    </source>
</reference>
<evidence type="ECO:0000313" key="4">
    <source>
        <dbReference type="Proteomes" id="UP000035722"/>
    </source>
</evidence>
<proteinExistence type="predicted"/>
<dbReference type="CDD" id="cd06257">
    <property type="entry name" value="DnaJ"/>
    <property type="match status" value="1"/>
</dbReference>
<evidence type="ECO:0000313" key="3">
    <source>
        <dbReference type="EMBL" id="CCQ44715.1"/>
    </source>
</evidence>
<dbReference type="PANTHER" id="PTHR44240:SF10">
    <property type="entry name" value="J DOMAIN-CONTAINING PROTEIN"/>
    <property type="match status" value="1"/>
</dbReference>
<dbReference type="PROSITE" id="PS50076">
    <property type="entry name" value="DNAJ_2"/>
    <property type="match status" value="1"/>
</dbReference>
<name>A0A024GXM6_9MICC</name>
<dbReference type="PANTHER" id="PTHR44240">
    <property type="entry name" value="DNAJ DOMAIN (PROKARYOTIC HEAT SHOCK PROTEIN)-RELATED"/>
    <property type="match status" value="1"/>
</dbReference>
<organism evidence="3 4">
    <name type="scientific">Pseudarthrobacter siccitolerans</name>
    <dbReference type="NCBI Taxonomy" id="861266"/>
    <lineage>
        <taxon>Bacteria</taxon>
        <taxon>Bacillati</taxon>
        <taxon>Actinomycetota</taxon>
        <taxon>Actinomycetes</taxon>
        <taxon>Micrococcales</taxon>
        <taxon>Micrococcaceae</taxon>
        <taxon>Pseudarthrobacter</taxon>
    </lineage>
</organism>
<protein>
    <submittedName>
        <fullName evidence="3">DnaJ domain protein</fullName>
    </submittedName>
</protein>
<comment type="caution">
    <text evidence="3">The sequence shown here is derived from an EMBL/GenBank/DDBJ whole genome shotgun (WGS) entry which is preliminary data.</text>
</comment>
<dbReference type="SUPFAM" id="SSF46565">
    <property type="entry name" value="Chaperone J-domain"/>
    <property type="match status" value="1"/>
</dbReference>
<dbReference type="OrthoDB" id="166297at2"/>
<feature type="domain" description="J" evidence="2">
    <location>
        <begin position="6"/>
        <end position="81"/>
    </location>
</feature>
<accession>A0A024GXM6</accession>
<sequence length="128" mass="14191">MSEIPDYYGALRIPRDASQQQISRAYRALLRSHHPDLDAGRSNRGGPGTNPPPPEAELLRIMEAFAVLRDPARRADYDRRAMAEPAARAAPASETARNIPVRKVQRRSGPAGNTIRISPVRWESGPWA</sequence>
<dbReference type="InterPro" id="IPR001623">
    <property type="entry name" value="DnaJ_domain"/>
</dbReference>
<dbReference type="EMBL" id="CAQI01000029">
    <property type="protein sequence ID" value="CCQ44715.1"/>
    <property type="molecule type" value="Genomic_DNA"/>
</dbReference>
<dbReference type="Gene3D" id="1.10.287.110">
    <property type="entry name" value="DnaJ domain"/>
    <property type="match status" value="1"/>
</dbReference>
<evidence type="ECO:0000259" key="2">
    <source>
        <dbReference type="PROSITE" id="PS50076"/>
    </source>
</evidence>
<dbReference type="InterPro" id="IPR036869">
    <property type="entry name" value="J_dom_sf"/>
</dbReference>